<protein>
    <submittedName>
        <fullName evidence="1">Uncharacterized protein</fullName>
    </submittedName>
</protein>
<dbReference type="HOGENOM" id="CLU_3151927_0_0_6"/>
<name>S5T4T8_9GAMM</name>
<dbReference type="PATRIC" id="fig|1198232.3.peg.271"/>
<gene>
    <name evidence="1" type="ORF">CYCME_0267</name>
</gene>
<sequence>MRAVGGIFLVTLLLLLTKESLAFQGETDEEIWLCLNDNDNLLCFEVVI</sequence>
<accession>S5T4T8</accession>
<dbReference type="Proteomes" id="UP000015380">
    <property type="component" value="Chromosome"/>
</dbReference>
<reference evidence="1 2" key="1">
    <citation type="submission" date="2013-05" db="EMBL/GenBank/DDBJ databases">
        <title>Between feast and famine: a lifestyle of most important marine PAH-degrading bacterium Cycloclasticus sp. 7ME.</title>
        <authorList>
            <person name="Yakimov M.M."/>
            <person name="Messina E."/>
            <person name="Genovese M."/>
            <person name="Denaro R."/>
            <person name="Crisafi F."/>
            <person name="Russo D."/>
            <person name="Cappello S."/>
            <person name="Santisi S."/>
            <person name="Smedile F."/>
            <person name="Golyshina O.V."/>
            <person name="Tran H."/>
            <person name="Pieper D.H."/>
            <person name="Golyshin P.N."/>
            <person name="Giuliano L."/>
        </authorList>
    </citation>
    <scope>NUCLEOTIDE SEQUENCE [LARGE SCALE GENOMIC DNA]</scope>
    <source>
        <strain evidence="1 2">78-ME</strain>
    </source>
</reference>
<keyword evidence="2" id="KW-1185">Reference proteome</keyword>
<evidence type="ECO:0000313" key="1">
    <source>
        <dbReference type="EMBL" id="AGS38609.1"/>
    </source>
</evidence>
<evidence type="ECO:0000313" key="2">
    <source>
        <dbReference type="Proteomes" id="UP000015380"/>
    </source>
</evidence>
<reference evidence="2" key="2">
    <citation type="journal article" date="2016" name="Environ. Microbiol. Rep.">
        <title>Analysis of defence systems and a conjugative IncP-1 plasmid in the marine polyaromatic hydrocarbons-degrading bacterium Cycloclasticus sp. 78-ME.</title>
        <authorList>
            <person name="Yakimov M.M."/>
            <person name="Crisafi F."/>
            <person name="Messina E."/>
            <person name="Smedile F."/>
            <person name="Lopatina A."/>
            <person name="Denaro R."/>
            <person name="Pieper D.H."/>
            <person name="Golyshin P.N."/>
            <person name="Giuliano L."/>
        </authorList>
    </citation>
    <scope>NUCLEOTIDE SEQUENCE [LARGE SCALE GENOMIC DNA]</scope>
    <source>
        <strain evidence="2">78-ME</strain>
    </source>
</reference>
<dbReference type="EMBL" id="CP005996">
    <property type="protein sequence ID" value="AGS38609.1"/>
    <property type="molecule type" value="Genomic_DNA"/>
</dbReference>
<organism evidence="1 2">
    <name type="scientific">Cycloclasticus zancles 78-ME</name>
    <dbReference type="NCBI Taxonomy" id="1198232"/>
    <lineage>
        <taxon>Bacteria</taxon>
        <taxon>Pseudomonadati</taxon>
        <taxon>Pseudomonadota</taxon>
        <taxon>Gammaproteobacteria</taxon>
        <taxon>Thiotrichales</taxon>
        <taxon>Piscirickettsiaceae</taxon>
        <taxon>Cycloclasticus</taxon>
    </lineage>
</organism>
<dbReference type="AlphaFoldDB" id="S5T4T8"/>
<proteinExistence type="predicted"/>
<dbReference type="KEGG" id="cza:CYCME_0267"/>